<feature type="transmembrane region" description="Helical" evidence="6">
    <location>
        <begin position="26"/>
        <end position="51"/>
    </location>
</feature>
<evidence type="ECO:0000259" key="9">
    <source>
        <dbReference type="PROSITE" id="PS52004"/>
    </source>
</evidence>
<dbReference type="Gene3D" id="3.30.70.3290">
    <property type="match status" value="1"/>
</dbReference>
<dbReference type="Gene3D" id="3.40.50.1820">
    <property type="entry name" value="alpha/beta hydrolase"/>
    <property type="match status" value="1"/>
</dbReference>
<keyword evidence="3" id="KW-0808">Transferase</keyword>
<feature type="transmembrane region" description="Helical" evidence="6">
    <location>
        <begin position="560"/>
        <end position="580"/>
    </location>
</feature>
<dbReference type="GO" id="GO:0006633">
    <property type="term" value="P:fatty acid biosynthetic process"/>
    <property type="evidence" value="ECO:0007669"/>
    <property type="project" value="TreeGrafter"/>
</dbReference>
<dbReference type="InterPro" id="IPR014043">
    <property type="entry name" value="Acyl_transferase_dom"/>
</dbReference>
<dbReference type="PROSITE" id="PS52004">
    <property type="entry name" value="KS3_2"/>
    <property type="match status" value="1"/>
</dbReference>
<dbReference type="InterPro" id="IPR042104">
    <property type="entry name" value="PKS_dehydratase_sf"/>
</dbReference>
<reference evidence="11" key="1">
    <citation type="submission" date="2014-11" db="EMBL/GenBank/DDBJ databases">
        <authorList>
            <person name="Otto D Thomas"/>
            <person name="Naeem Raeece"/>
        </authorList>
    </citation>
    <scope>NUCLEOTIDE SEQUENCE</scope>
</reference>
<dbReference type="InterPro" id="IPR036736">
    <property type="entry name" value="ACP-like_sf"/>
</dbReference>
<feature type="transmembrane region" description="Helical" evidence="6">
    <location>
        <begin position="933"/>
        <end position="952"/>
    </location>
</feature>
<evidence type="ECO:0000256" key="1">
    <source>
        <dbReference type="ARBA" id="ARBA00022450"/>
    </source>
</evidence>
<dbReference type="InterPro" id="IPR049551">
    <property type="entry name" value="PKS_DH_C"/>
</dbReference>
<dbReference type="SMART" id="SM00827">
    <property type="entry name" value="PKS_AT"/>
    <property type="match status" value="1"/>
</dbReference>
<dbReference type="InterPro" id="IPR020841">
    <property type="entry name" value="PKS_Beta-ketoAc_synthase_dom"/>
</dbReference>
<dbReference type="Pfam" id="PF02801">
    <property type="entry name" value="Ketoacyl-synt_C"/>
    <property type="match status" value="1"/>
</dbReference>
<dbReference type="SUPFAM" id="SSF53474">
    <property type="entry name" value="alpha/beta-Hydrolases"/>
    <property type="match status" value="1"/>
</dbReference>
<dbReference type="VEuPathDB" id="CryptoDB:Cvel_22311"/>
<dbReference type="SUPFAM" id="SSF52151">
    <property type="entry name" value="FabD/lysophospholipase-like"/>
    <property type="match status" value="1"/>
</dbReference>
<feature type="transmembrane region" description="Helical" evidence="6">
    <location>
        <begin position="964"/>
        <end position="987"/>
    </location>
</feature>
<dbReference type="SMART" id="SM00822">
    <property type="entry name" value="PKS_KR"/>
    <property type="match status" value="1"/>
</dbReference>
<sequence length="4384" mass="474579">MAGMKRAALRCGIFRERMFLLLVKEIVARPILTIISSLLLAGILSAGMIFLKDESRIDQLYTPRTSRSLDDLDTYATLFSDQSVRVETVILFPKDDDLRTPNGLLTESAFSRLFDIHEEVLSIQTGGGETFESLCYKYDGEKCGVISALEVFDFDRQEMKTQLTRAQQQIEFNADLAAQSDVALVVNTFGRNGTYITRQGRAPQFMYPIIFGGQKRGITAEDQQNLLGANALMTQFVLRRSAPVVDNLDDPLEKKTREWEKKFDDKMIQLKRKIEAETEMTIAWQSERSLEDDSIESTDQDFTLISLTFTIMCTFACVKLSLNFKDEAGKHALLAFMGVFNVAFASFAAFGTGALLGIPFAPIVKVAPFLLLGIGVDDMFLMVNELDNLPADMEPKTRVVTAIVKAAPTVALTSLTDLLAFCSGILTQFPAISAFCSYMAIGVAFDWVLQMTFFVACMTLDAKRIYRDPSLCGYCPCLCKRRQRKKELDHTPSATTMSGDRTPYTVRALANTPTDEGRTPMGTHLSTPAANRARREQRKSPAERSTWGIMRGYGRFITHPISRITIVVLYLCLLGGAAFLCTRLNEGLDLQLLSPEGSELPKYYRAFDDYWRQGLYPELHPVGVEVRIVAWDPSVISSAADGTDLGGCPLDQTGDVCEAEIFPAKLYGQNPFIERFDVALENLRAEKLVLDEADSINYVHVARGTAEVLGRSEGVPLGTVLTGRAENPEGRSFVVDMGFLKDSPVGDMQDAALDVRREAIMDKRGPHAVKAHIVMDVGLDGRAASIGQRDAMLAIRRTLDEQTGPEFEAVAVALPFRYFEQYAVILEETLRNLAFALLGVIVASLLLTSSFPLAVTTCLSVLSIDVLILGMMSLWDIALDSISAVNLVMAIGLAADYVLHVALDVFQPPIDPAELRKMTGAERVRHALEHTGVSVLSGGVTTFLGVLPTAWARSHVFNIFFKMFVGICGFALLHGLMITPVILSFFVGAKKANNRKKSVDDDGAAGAMGAGDEQDNAAGLPLASKTRQPTFTTMPSHTIILPSASGFDLPPSRSDVPPAQAIEQASHAISRLASSVSTRGGPLSSAVPFDVPSINAIADVLAAVAAQGGTQDHQDLSLVLQAPPLNLDADGLHHSLKQLKKAMTQTCIVGMSARFAKSADKEGYWETLCKGVTTVSEYPPDRIAERYRFDQHYSKGAKERPMRAYVNKGAFCSETDLFDNNFFAVTDQEARSMDPQHRLLLEGSFNSIQDAGVPLRTLQEHQKCGVFIGIMNIDAWSAILRDNVRYFADQFYVTAGTKSIGSGRISFALDLTGPSMTFDTACSSSLVAASVACNYLEDGKIDHAVVGGVNVLLDWKFWYIASKAGMMAPDGRCKTFDASADGYGRGEGCGVLLVKRTRDAVSAGDRIYAVIGGHATNNDGRNAVPITNPSTEMQELLCREAQRQGGFSADDIRYIECHGTGTPVGDLAEVTALSAAFGEGRTRGPIPIGGAKAVFNHTESAAGVASIIKVALMIERAALPPIKSVQVPNPKLAFAKDVLVVQDALEENLQIQPSDAFCINNFGYGGSSVHMALMPPPPTQRVPGPFADKSLTAQTQPRLPFVLSAHSKQALLSLCRAYLPWVEEVVGDETTKELESAAKQGKATKQPEDLVRRQLLSLSSTLCTRASHFNWRLAIAAATGDELIKTLEALSKASKLDEIPKGLGDSAVLSRAAAAGAVIKPVFVFGGQGSQWFGMGASLFVREPVARATFEEVDRILREELRVPESVFSLKAALNHHLSGASSSQKGKDDSPFFTTRGAQVGMYSVQVATFRCLAQWGITPAAVIGHSLGEVAAAHCCGALSLADGLRVIWHRADLQASHCSHGRGAMAAADLSETQAMELIKQMGLESKMAIGAVNDLTSVTLSGDKDAMQHMEAKLKEDQPDLFFKGLPVNCAFHSHQMDVIKDMYLQNAKGLQPHPPSVPFFSTVDPRLDPMSAILDCNYWWSNIRGAVLFAGSFSRILAEGYTHFVEIAAQPTLGRYISNIARGVGMQEENIKQVSCLPRQRGKGGVWLSPSADESHSVRLAGVTTWSWGLQWDLRQMLLPTPKGTISQSDLPIDFLELPQWPWQRASFWTHSNLEEANKKNAKGDTKAAAKAIDQNRILKEAHCISTVSDIKKAAAFHPLLGHPAATPFGSGQVVFEQFIEPARTIAWLEDHKLSAAGGEPVFPATAYVECALAAAYHCGFKTASLERVNFRQFLPIPKTELPRLRVALMFGLPQLNAQGDAAQRVGAEGDPHAIGFEICSSQNAGMELVLHAQGTLRLDMGGAPPSRLGFGFDARSLLGVDGATRLPAVRRGSRKASGGGETSSVPLTRARSISFTAEDDENPNLIQQLRQGGYPEGVCSVVSINEMDIILRHHTLRLPGLDSSEDAHVPPAVNAVRGLAGVKTVERKEFFGLLEAAGFDYGPAFRLVDKAWVGKVDDGRMKGSAAALQIRMPRRKREIGEFMSGNREAKAAIDQLEDPRYLLPPSLMDACLQGVVLVMTNDESGDGEGKVPYAVRKVSVFRRVRTVDAWCVIEPSNPLSKGADLDDTEFDIRLFDGEGNIVAMWEGFALAAAGAEAARAGDETEILPSPQSVSSLCYRISYKPQPFDTAAHLPVFGAPRILVVRALDTPESKKIQASIAEAYNADPEMRRRDVRVEQASLFPNGHQPLAAVTAQSDLLAAWEELLNSRDFLPSYAVGQKTVRTIVFTGPFEVRAALGSGLSEENAEVAFRVCYDGAVSLLKASVRKQKETESELKEMKKKETQAEKEGQKVTKTDWEMEERQRFNALHVVLLTNACQAVSLIPAGEKKEQPEQQQKAFEHNDTDPWGAMTWGVHRVFLQEHAMDLKTSMVDLHTNPAVPLQAQYGPVVAQSLFDGSESQQLFLPDGKRLVPRLMRHLTSEKEDGPPDFEKIPPQILSAISSGGSRAQEQEGVNFTLSVPRAAPRSGAGALSLLPSDRAAYLLPSQVEVRVIAVGLPRRLVGLSLLPPLQHVKGPGAPATPSATGFVGFISRLGDASVSGFAEGQPVMGVSLRTKVGRYWVVDKSEVLALDLLGGLNLGALQPTEKADQRAVAVAAGWALPLGVASHVGVKFLSPLLDHQRPDLTVIVMGQLGDTEAALCAVCKAMGFRVILVRARVKGAQQFSSNPSLEAASSSFTDCIVEDEDTLRLEAEVMATTRGLGASALVVASDVKLPRPVLTKAQSLVTPDGVTVEVVGTAIGYSVDEITRHAGLGITPSRLGSRFAAGSVLSLLSPHHAGAAFFRLDVPLETAKQSGIWIGSIREAAKRGLMSKITTVASQMFQADCYRPTDVSKEILQTLVESPESGPVTLALQSPAPTTSRIPPKAPAVALQGVAGPEGFSPVLDPSLRCLREDRTYIVVGGARGFGLYVAKWLACRGARYVMVSTRSQLVPAELAELARMEQSAPGVTRFVFQAADASDKKSMQRMMARCCRLKKEYLAGGDKVPEPDMPPVAGVIMSAMVLQDQDFLELEMAKARKVLAPKLQATLLLKEILENSESAALDFCVFFSSVTAVLGNQRQAAYGAANSWMDTLAHSANKLFLQYYGLDTAAGGAGQVVRERPVLGRLLSFNWGPISGAGVLTRNSKNVAYLKSIGFGLVPAIECVHSMEALLPCSAVAQTMVGHFDWERVQKSFPQMKGLIAELLAEIQKDDPEAKAGGGGSNMTPKQRLDAAKTTADRLAVVCEYLGVLLNLEGKELDVQRSLGELGVDSLTKAMLPARIERDLGAEVSPSLFTRTDATIVLCAEAILRNLESQGSKGGAGGRQLPDGIFLMREAPCERAALFCLSPAHRPVFALENLAAAFAKQDSISFFGVGTGNPFEVVVPWGSVEALAEEYAAKIHAVQSSGPLFLAGYSYGGTVAFHVACVLEKTYKRGNDVKMLAQMDTFPNVGIAYEHARELCRQLMMPLADRQVNMLSYQMVRGLAVDKLRMDVTEYDQTLEKHPNGELALKRLRGALASEAVRQGRTALLPDVEGFLRSVRSDTMCAFKTHLDYRPGGHRLKCPVTYIKAADPSYSFSLALLDSPQWTWGSLSGNKMPLDLYFTPGHHYNILDAERAKYCGEILLSGIALRMPLPAPRSASSLLPRSATFVALTEKAKETAPDFDFDLWIQRMATAAQTATGEEEVRSENTAGGQAADPSLGTSGVSESDKGTEKLTGLFPSPELRKPLAVSIFRRGLAVALVSSKPGLKRPRTGILRVVPTGALKKASGAQTKFEWGVCGFFFVEEREAQAKEAVEKGTAPSKSSGGTRGKPKWIPRNACQTIISGEIAVGSLPSSTLSTQVKGLGGEDRVCTLVLARREYHFAPLQRDIRGVDLASALNALVQCTSDQLWHVQQSG</sequence>
<dbReference type="InterPro" id="IPR049552">
    <property type="entry name" value="PKS_DH_N"/>
</dbReference>
<evidence type="ECO:0000256" key="5">
    <source>
        <dbReference type="SAM" id="MobiDB-lite"/>
    </source>
</evidence>
<dbReference type="Pfam" id="PF08659">
    <property type="entry name" value="KR"/>
    <property type="match status" value="1"/>
</dbReference>
<dbReference type="InterPro" id="IPR014031">
    <property type="entry name" value="Ketoacyl_synth_C"/>
</dbReference>
<dbReference type="Pfam" id="PF00550">
    <property type="entry name" value="PP-binding"/>
    <property type="match status" value="1"/>
</dbReference>
<dbReference type="InterPro" id="IPR001227">
    <property type="entry name" value="Ac_transferase_dom_sf"/>
</dbReference>
<dbReference type="PANTHER" id="PTHR43775">
    <property type="entry name" value="FATTY ACID SYNTHASE"/>
    <property type="match status" value="1"/>
</dbReference>
<evidence type="ECO:0000256" key="6">
    <source>
        <dbReference type="SAM" id="Phobius"/>
    </source>
</evidence>
<dbReference type="EMBL" id="CDMZ01001304">
    <property type="protein sequence ID" value="CEM30513.1"/>
    <property type="molecule type" value="Genomic_DNA"/>
</dbReference>
<dbReference type="Pfam" id="PF00109">
    <property type="entry name" value="ketoacyl-synt"/>
    <property type="match status" value="1"/>
</dbReference>
<dbReference type="Gene3D" id="3.40.50.720">
    <property type="entry name" value="NAD(P)-binding Rossmann-like Domain"/>
    <property type="match status" value="3"/>
</dbReference>
<evidence type="ECO:0000259" key="8">
    <source>
        <dbReference type="PROSITE" id="PS50156"/>
    </source>
</evidence>
<dbReference type="Pfam" id="PF00698">
    <property type="entry name" value="Acyl_transf_1"/>
    <property type="match status" value="1"/>
</dbReference>
<dbReference type="InterPro" id="IPR000731">
    <property type="entry name" value="SSD"/>
</dbReference>
<feature type="transmembrane region" description="Helical" evidence="6">
    <location>
        <begin position="833"/>
        <end position="862"/>
    </location>
</feature>
<dbReference type="InterPro" id="IPR016039">
    <property type="entry name" value="Thiolase-like"/>
</dbReference>
<feature type="region of interest" description="Disordered" evidence="5">
    <location>
        <begin position="4165"/>
        <end position="4205"/>
    </location>
</feature>
<dbReference type="Pfam" id="PF00975">
    <property type="entry name" value="Thioesterase"/>
    <property type="match status" value="1"/>
</dbReference>
<name>A0A0G4GKG7_9ALVE</name>
<dbReference type="PANTHER" id="PTHR43775:SF37">
    <property type="entry name" value="SI:DKEY-61P9.11"/>
    <property type="match status" value="1"/>
</dbReference>
<dbReference type="Gene3D" id="1.10.1200.10">
    <property type="entry name" value="ACP-like"/>
    <property type="match status" value="1"/>
</dbReference>
<dbReference type="Gene3D" id="3.40.47.10">
    <property type="match status" value="1"/>
</dbReference>
<keyword evidence="6" id="KW-0472">Membrane</keyword>
<dbReference type="InterPro" id="IPR014030">
    <property type="entry name" value="Ketoacyl_synth_N"/>
</dbReference>
<evidence type="ECO:0000256" key="3">
    <source>
        <dbReference type="ARBA" id="ARBA00022679"/>
    </source>
</evidence>
<dbReference type="PROSITE" id="PS50156">
    <property type="entry name" value="SSD"/>
    <property type="match status" value="1"/>
</dbReference>
<keyword evidence="6" id="KW-0812">Transmembrane</keyword>
<keyword evidence="2" id="KW-0597">Phosphoprotein</keyword>
<dbReference type="Gene3D" id="3.90.180.10">
    <property type="entry name" value="Medium-chain alcohol dehydrogenases, catalytic domain"/>
    <property type="match status" value="1"/>
</dbReference>
<evidence type="ECO:0000313" key="11">
    <source>
        <dbReference type="EMBL" id="CEM30513.1"/>
    </source>
</evidence>
<dbReference type="GO" id="GO:0044550">
    <property type="term" value="P:secondary metabolite biosynthetic process"/>
    <property type="evidence" value="ECO:0007669"/>
    <property type="project" value="UniProtKB-ARBA"/>
</dbReference>
<gene>
    <name evidence="11" type="ORF">Cvel_22311</name>
</gene>
<dbReference type="InterPro" id="IPR013968">
    <property type="entry name" value="PKS_KR"/>
</dbReference>
<dbReference type="Gene3D" id="3.10.129.110">
    <property type="entry name" value="Polyketide synthase dehydratase"/>
    <property type="match status" value="2"/>
</dbReference>
<dbReference type="SUPFAM" id="SSF82866">
    <property type="entry name" value="Multidrug efflux transporter AcrB transmembrane domain"/>
    <property type="match status" value="2"/>
</dbReference>
<feature type="region of interest" description="N-terminal hotdog fold" evidence="4">
    <location>
        <begin position="2163"/>
        <end position="2309"/>
    </location>
</feature>
<dbReference type="SMART" id="SM00826">
    <property type="entry name" value="PKS_DH"/>
    <property type="match status" value="1"/>
</dbReference>
<accession>A0A0G4GKG7</accession>
<dbReference type="SUPFAM" id="SSF53901">
    <property type="entry name" value="Thiolase-like"/>
    <property type="match status" value="1"/>
</dbReference>
<evidence type="ECO:0000256" key="4">
    <source>
        <dbReference type="PROSITE-ProRule" id="PRU01363"/>
    </source>
</evidence>
<dbReference type="InterPro" id="IPR049900">
    <property type="entry name" value="PKS_mFAS_DH"/>
</dbReference>
<dbReference type="InterPro" id="IPR050091">
    <property type="entry name" value="PKS_NRPS_Biosynth_Enz"/>
</dbReference>
<dbReference type="InterPro" id="IPR016035">
    <property type="entry name" value="Acyl_Trfase/lysoPLipase"/>
</dbReference>
<feature type="active site" description="Proton acceptor; for dehydratase activity" evidence="4">
    <location>
        <position position="2197"/>
    </location>
</feature>
<protein>
    <submittedName>
        <fullName evidence="11">Uncharacterized protein</fullName>
    </submittedName>
</protein>
<dbReference type="SUPFAM" id="SSF47336">
    <property type="entry name" value="ACP-like"/>
    <property type="match status" value="1"/>
</dbReference>
<feature type="active site" description="Proton donor; for dehydratase activity" evidence="4">
    <location>
        <position position="2515"/>
    </location>
</feature>
<dbReference type="Pfam" id="PF14765">
    <property type="entry name" value="PS-DH"/>
    <property type="match status" value="1"/>
</dbReference>
<proteinExistence type="predicted"/>
<dbReference type="PROSITE" id="PS52019">
    <property type="entry name" value="PKS_MFAS_DH"/>
    <property type="match status" value="1"/>
</dbReference>
<dbReference type="Pfam" id="PF12349">
    <property type="entry name" value="Sterol-sensing"/>
    <property type="match status" value="1"/>
</dbReference>
<dbReference type="InterPro" id="IPR020807">
    <property type="entry name" value="PKS_DH"/>
</dbReference>
<dbReference type="InterPro" id="IPR036291">
    <property type="entry name" value="NAD(P)-bd_dom_sf"/>
</dbReference>
<organism evidence="11">
    <name type="scientific">Chromera velia CCMP2878</name>
    <dbReference type="NCBI Taxonomy" id="1169474"/>
    <lineage>
        <taxon>Eukaryota</taxon>
        <taxon>Sar</taxon>
        <taxon>Alveolata</taxon>
        <taxon>Colpodellida</taxon>
        <taxon>Chromeraceae</taxon>
        <taxon>Chromera</taxon>
    </lineage>
</organism>
<dbReference type="InterPro" id="IPR057326">
    <property type="entry name" value="KR_dom"/>
</dbReference>
<dbReference type="InterPro" id="IPR016036">
    <property type="entry name" value="Malonyl_transacylase_ACP-bd"/>
</dbReference>
<keyword evidence="6" id="KW-1133">Transmembrane helix</keyword>
<feature type="domain" description="Ketosynthase family 3 (KS3)" evidence="9">
    <location>
        <begin position="1143"/>
        <end position="1575"/>
    </location>
</feature>
<feature type="transmembrane region" description="Helical" evidence="6">
    <location>
        <begin position="334"/>
        <end position="360"/>
    </location>
</feature>
<keyword evidence="1" id="KW-0596">Phosphopantetheine</keyword>
<dbReference type="Pfam" id="PF21089">
    <property type="entry name" value="PKS_DH_N"/>
    <property type="match status" value="1"/>
</dbReference>
<feature type="region of interest" description="Disordered" evidence="5">
    <location>
        <begin position="512"/>
        <end position="543"/>
    </location>
</feature>
<dbReference type="SMART" id="SM00823">
    <property type="entry name" value="PKS_PP"/>
    <property type="match status" value="1"/>
</dbReference>
<dbReference type="SUPFAM" id="SSF55048">
    <property type="entry name" value="Probable ACP-binding domain of malonyl-CoA ACP transacylase"/>
    <property type="match status" value="1"/>
</dbReference>
<evidence type="ECO:0000256" key="2">
    <source>
        <dbReference type="ARBA" id="ARBA00022553"/>
    </source>
</evidence>
<dbReference type="SUPFAM" id="SSF51735">
    <property type="entry name" value="NAD(P)-binding Rossmann-fold domains"/>
    <property type="match status" value="1"/>
</dbReference>
<evidence type="ECO:0000259" key="10">
    <source>
        <dbReference type="PROSITE" id="PS52019"/>
    </source>
</evidence>
<feature type="region of interest" description="Disordered" evidence="5">
    <location>
        <begin position="2777"/>
        <end position="2797"/>
    </location>
</feature>
<dbReference type="InterPro" id="IPR001031">
    <property type="entry name" value="Thioesterase"/>
</dbReference>
<evidence type="ECO:0000259" key="7">
    <source>
        <dbReference type="PROSITE" id="PS50075"/>
    </source>
</evidence>
<dbReference type="InterPro" id="IPR009081">
    <property type="entry name" value="PP-bd_ACP"/>
</dbReference>
<dbReference type="CDD" id="cd00833">
    <property type="entry name" value="PKS"/>
    <property type="match status" value="1"/>
</dbReference>
<feature type="region of interest" description="C-terminal hotdog fold" evidence="4">
    <location>
        <begin position="2427"/>
        <end position="2605"/>
    </location>
</feature>
<feature type="domain" description="SSD" evidence="8">
    <location>
        <begin position="303"/>
        <end position="460"/>
    </location>
</feature>
<dbReference type="Gene3D" id="3.40.366.10">
    <property type="entry name" value="Malonyl-Coenzyme A Acyl Carrier Protein, domain 2"/>
    <property type="match status" value="1"/>
</dbReference>
<dbReference type="SMART" id="SM00825">
    <property type="entry name" value="PKS_KS"/>
    <property type="match status" value="1"/>
</dbReference>
<feature type="transmembrane region" description="Helical" evidence="6">
    <location>
        <begin position="403"/>
        <end position="426"/>
    </location>
</feature>
<feature type="transmembrane region" description="Helical" evidence="6">
    <location>
        <begin position="302"/>
        <end position="322"/>
    </location>
</feature>
<dbReference type="InterPro" id="IPR053958">
    <property type="entry name" value="HMGCR/SNAP/NPC1-like_SSD"/>
</dbReference>
<dbReference type="PROSITE" id="PS50075">
    <property type="entry name" value="CARRIER"/>
    <property type="match status" value="1"/>
</dbReference>
<feature type="domain" description="Carrier" evidence="7">
    <location>
        <begin position="3719"/>
        <end position="3798"/>
    </location>
</feature>
<feature type="region of interest" description="Disordered" evidence="5">
    <location>
        <begin position="4280"/>
        <end position="4300"/>
    </location>
</feature>
<dbReference type="Gene3D" id="1.20.1640.10">
    <property type="entry name" value="Multidrug efflux transporter AcrB transmembrane domain"/>
    <property type="match status" value="2"/>
</dbReference>
<feature type="transmembrane region" description="Helical" evidence="6">
    <location>
        <begin position="432"/>
        <end position="457"/>
    </location>
</feature>
<feature type="region of interest" description="Disordered" evidence="5">
    <location>
        <begin position="996"/>
        <end position="1018"/>
    </location>
</feature>
<dbReference type="InterPro" id="IPR029058">
    <property type="entry name" value="AB_hydrolase_fold"/>
</dbReference>
<dbReference type="InterPro" id="IPR020806">
    <property type="entry name" value="PKS_PP-bd"/>
</dbReference>
<feature type="domain" description="PKS/mFAS DH" evidence="10">
    <location>
        <begin position="2163"/>
        <end position="2605"/>
    </location>
</feature>
<dbReference type="GO" id="GO:0031177">
    <property type="term" value="F:phosphopantetheine binding"/>
    <property type="evidence" value="ECO:0007669"/>
    <property type="project" value="InterPro"/>
</dbReference>
<dbReference type="GO" id="GO:0004312">
    <property type="term" value="F:fatty acid synthase activity"/>
    <property type="evidence" value="ECO:0007669"/>
    <property type="project" value="TreeGrafter"/>
</dbReference>